<feature type="transmembrane region" description="Helical" evidence="6">
    <location>
        <begin position="127"/>
        <end position="145"/>
    </location>
</feature>
<dbReference type="AlphaFoldDB" id="F2NK70"/>
<feature type="transmembrane region" description="Helical" evidence="6">
    <location>
        <begin position="227"/>
        <end position="247"/>
    </location>
</feature>
<dbReference type="CDD" id="cd06581">
    <property type="entry name" value="TM_PBP1_LivM_like"/>
    <property type="match status" value="1"/>
</dbReference>
<dbReference type="GO" id="GO:0005886">
    <property type="term" value="C:plasma membrane"/>
    <property type="evidence" value="ECO:0007669"/>
    <property type="project" value="UniProtKB-SubCell"/>
</dbReference>
<dbReference type="OrthoDB" id="9789927at2"/>
<keyword evidence="8" id="KW-1185">Reference proteome</keyword>
<evidence type="ECO:0000256" key="2">
    <source>
        <dbReference type="ARBA" id="ARBA00022475"/>
    </source>
</evidence>
<name>F2NK70_MARHT</name>
<proteinExistence type="predicted"/>
<gene>
    <name evidence="7" type="ordered locus">Marky_1304</name>
</gene>
<feature type="transmembrane region" description="Helical" evidence="6">
    <location>
        <begin position="267"/>
        <end position="289"/>
    </location>
</feature>
<dbReference type="PANTHER" id="PTHR30482:SF5">
    <property type="entry name" value="ABC TRANSPORTER PERMEASE PROTEIN"/>
    <property type="match status" value="1"/>
</dbReference>
<keyword evidence="3 6" id="KW-0812">Transmembrane</keyword>
<dbReference type="PANTHER" id="PTHR30482">
    <property type="entry name" value="HIGH-AFFINITY BRANCHED-CHAIN AMINO ACID TRANSPORT SYSTEM PERMEASE"/>
    <property type="match status" value="1"/>
</dbReference>
<sequence length="354" mass="39104">MRYPWAQTGNYRTSYRQDTTIFATYWEQLSLWVLIAALLVLPRFLERSQMAVVDLIVIYAIAVLGLNITTGYAGLINIGQAAFMGVGAYTAALVAPYLPFWLTLPVGGLVAAVAGVIVGIPSLRIKHLYLAIATLAFQLIFEWIVGHSPALEQGGAIAMPRVTFLGYAVGFRNHHFFWYYVALVVLVLLAFAFRNLLRTRYGRALVAVRDNDRAADAMGMDPGRTKLFAFGLGAFYAGVAGALFAYWSRAVVIEDYMLSTSIELLAMAIVGGLGTFVGSFLGPAFLVLLDINVETLSEWIKSFGITPAGIDVASGLRPLVFGLVIVLFLIFEPRGLANWWRLLRSYFKNWPFKY</sequence>
<dbReference type="STRING" id="869210.Marky_1304"/>
<accession>F2NK70</accession>
<dbReference type="HOGENOM" id="CLU_031365_2_1_0"/>
<feature type="transmembrane region" description="Helical" evidence="6">
    <location>
        <begin position="20"/>
        <end position="41"/>
    </location>
</feature>
<dbReference type="eggNOG" id="COG4177">
    <property type="taxonomic scope" value="Bacteria"/>
</dbReference>
<evidence type="ECO:0000313" key="7">
    <source>
        <dbReference type="EMBL" id="AEB12041.1"/>
    </source>
</evidence>
<evidence type="ECO:0000256" key="5">
    <source>
        <dbReference type="ARBA" id="ARBA00023136"/>
    </source>
</evidence>
<organism evidence="7 8">
    <name type="scientific">Marinithermus hydrothermalis (strain DSM 14884 / JCM 11576 / T1)</name>
    <dbReference type="NCBI Taxonomy" id="869210"/>
    <lineage>
        <taxon>Bacteria</taxon>
        <taxon>Thermotogati</taxon>
        <taxon>Deinococcota</taxon>
        <taxon>Deinococci</taxon>
        <taxon>Thermales</taxon>
        <taxon>Thermaceae</taxon>
        <taxon>Marinithermus</taxon>
    </lineage>
</organism>
<dbReference type="EMBL" id="CP002630">
    <property type="protein sequence ID" value="AEB12041.1"/>
    <property type="molecule type" value="Genomic_DNA"/>
</dbReference>
<feature type="transmembrane region" description="Helical" evidence="6">
    <location>
        <begin position="177"/>
        <end position="197"/>
    </location>
</feature>
<feature type="transmembrane region" description="Helical" evidence="6">
    <location>
        <begin position="98"/>
        <end position="120"/>
    </location>
</feature>
<feature type="transmembrane region" description="Helical" evidence="6">
    <location>
        <begin position="53"/>
        <end position="78"/>
    </location>
</feature>
<evidence type="ECO:0000256" key="3">
    <source>
        <dbReference type="ARBA" id="ARBA00022692"/>
    </source>
</evidence>
<keyword evidence="2" id="KW-1003">Cell membrane</keyword>
<dbReference type="RefSeq" id="WP_013704088.1">
    <property type="nucleotide sequence ID" value="NC_015387.1"/>
</dbReference>
<dbReference type="KEGG" id="mhd:Marky_1304"/>
<dbReference type="Proteomes" id="UP000007030">
    <property type="component" value="Chromosome"/>
</dbReference>
<feature type="transmembrane region" description="Helical" evidence="6">
    <location>
        <begin position="310"/>
        <end position="331"/>
    </location>
</feature>
<evidence type="ECO:0000313" key="8">
    <source>
        <dbReference type="Proteomes" id="UP000007030"/>
    </source>
</evidence>
<dbReference type="InterPro" id="IPR043428">
    <property type="entry name" value="LivM-like"/>
</dbReference>
<reference evidence="7 8" key="1">
    <citation type="journal article" date="2012" name="Stand. Genomic Sci.">
        <title>Complete genome sequence of the aerobic, heterotroph Marinithermus hydrothermalis type strain (T1(T)) from a deep-sea hydrothermal vent chimney.</title>
        <authorList>
            <person name="Copeland A."/>
            <person name="Gu W."/>
            <person name="Yasawong M."/>
            <person name="Lapidus A."/>
            <person name="Lucas S."/>
            <person name="Deshpande S."/>
            <person name="Pagani I."/>
            <person name="Tapia R."/>
            <person name="Cheng J.F."/>
            <person name="Goodwin L.A."/>
            <person name="Pitluck S."/>
            <person name="Liolios K."/>
            <person name="Ivanova N."/>
            <person name="Mavromatis K."/>
            <person name="Mikhailova N."/>
            <person name="Pati A."/>
            <person name="Chen A."/>
            <person name="Palaniappan K."/>
            <person name="Land M."/>
            <person name="Pan C."/>
            <person name="Brambilla E.M."/>
            <person name="Rohde M."/>
            <person name="Tindall B.J."/>
            <person name="Sikorski J."/>
            <person name="Goker M."/>
            <person name="Detter J.C."/>
            <person name="Bristow J."/>
            <person name="Eisen J.A."/>
            <person name="Markowitz V."/>
            <person name="Hugenholtz P."/>
            <person name="Kyrpides N.C."/>
            <person name="Klenk H.P."/>
            <person name="Woyke T."/>
        </authorList>
    </citation>
    <scope>NUCLEOTIDE SEQUENCE [LARGE SCALE GENOMIC DNA]</scope>
    <source>
        <strain evidence="8">DSM 14884 / JCM 11576 / T1</strain>
    </source>
</reference>
<protein>
    <submittedName>
        <fullName evidence="7">ABC-type transporter, integral membrane subunit</fullName>
    </submittedName>
</protein>
<evidence type="ECO:0000256" key="6">
    <source>
        <dbReference type="SAM" id="Phobius"/>
    </source>
</evidence>
<evidence type="ECO:0000256" key="4">
    <source>
        <dbReference type="ARBA" id="ARBA00022989"/>
    </source>
</evidence>
<evidence type="ECO:0000256" key="1">
    <source>
        <dbReference type="ARBA" id="ARBA00004651"/>
    </source>
</evidence>
<dbReference type="Pfam" id="PF02653">
    <property type="entry name" value="BPD_transp_2"/>
    <property type="match status" value="1"/>
</dbReference>
<keyword evidence="5 6" id="KW-0472">Membrane</keyword>
<dbReference type="GO" id="GO:0015658">
    <property type="term" value="F:branched-chain amino acid transmembrane transporter activity"/>
    <property type="evidence" value="ECO:0007669"/>
    <property type="project" value="InterPro"/>
</dbReference>
<comment type="subcellular location">
    <subcellularLocation>
        <location evidence="1">Cell membrane</location>
        <topology evidence="1">Multi-pass membrane protein</topology>
    </subcellularLocation>
</comment>
<dbReference type="InterPro" id="IPR001851">
    <property type="entry name" value="ABC_transp_permease"/>
</dbReference>
<keyword evidence="4 6" id="KW-1133">Transmembrane helix</keyword>